<evidence type="ECO:0000259" key="2">
    <source>
        <dbReference type="PROSITE" id="PS50234"/>
    </source>
</evidence>
<keyword evidence="1" id="KW-1133">Transmembrane helix</keyword>
<evidence type="ECO:0000313" key="3">
    <source>
        <dbReference type="EMBL" id="AAP58546.1"/>
    </source>
</evidence>
<feature type="transmembrane region" description="Helical" evidence="1">
    <location>
        <begin position="7"/>
        <end position="26"/>
    </location>
</feature>
<keyword evidence="1" id="KW-0472">Membrane</keyword>
<reference evidence="3" key="1">
    <citation type="journal article" date="2003" name="Mol. Microbiol.">
        <title>Acidobacteria form a coherent but highly diverse group within the bacterial domain: evidence from environmental genomics.</title>
        <authorList>
            <person name="Quaiser A."/>
            <person name="Ochsenreiter T."/>
            <person name="Lanz C."/>
            <person name="Schuster S.C."/>
            <person name="Treusch A.H."/>
            <person name="Eck J."/>
            <person name="Schleper C."/>
        </authorList>
    </citation>
    <scope>NUCLEOTIDE SEQUENCE</scope>
</reference>
<name>Q7X318_9BACT</name>
<dbReference type="PANTHER" id="PTHR37947:SF2">
    <property type="entry name" value="VON WILLEBRAND FACTOR TYPE A"/>
    <property type="match status" value="1"/>
</dbReference>
<dbReference type="AlphaFoldDB" id="Q7X318"/>
<dbReference type="SMART" id="SM00327">
    <property type="entry name" value="VWA"/>
    <property type="match status" value="1"/>
</dbReference>
<dbReference type="Pfam" id="PF00092">
    <property type="entry name" value="VWA"/>
    <property type="match status" value="1"/>
</dbReference>
<protein>
    <recommendedName>
        <fullName evidence="2">VWFA domain-containing protein</fullName>
    </recommendedName>
</protein>
<proteinExistence type="predicted"/>
<organism evidence="3">
    <name type="scientific">uncultured Acidobacteriota bacterium</name>
    <dbReference type="NCBI Taxonomy" id="171953"/>
    <lineage>
        <taxon>Bacteria</taxon>
        <taxon>Pseudomonadati</taxon>
        <taxon>Acidobacteriota</taxon>
        <taxon>environmental samples</taxon>
    </lineage>
</organism>
<feature type="domain" description="VWFA" evidence="2">
    <location>
        <begin position="86"/>
        <end position="283"/>
    </location>
</feature>
<dbReference type="PROSITE" id="PS50234">
    <property type="entry name" value="VWFA"/>
    <property type="match status" value="1"/>
</dbReference>
<sequence>MRFLHPELGWWLVAGFAAVAALKWGIHWRFAAFTLLLPEGAVPPRASLLRRLPFVPLSAAAVLIGLAIMQPVIPYSQADLRSRGLDIVLLLDLSSSMQEEMGSGQSLKTGTTAAGRTRMDAVKDAVRTFVRGRRDDRIGLVVFSDNAYVISPLTFDHQYLLDYLGFVDGEILLGEGQTAIGDGLALASAVLARQAGRDARGHQVVVLFTDGESNRGRDPIEVVGEAKSAGIRVHVIGVDLDAEVKTRPGVQLLRRGVVAAGGRYFAADSERDLLTASRTIDAMEKGVLVSRVYVRDVPVYQWFAIPALVALGIAAGLRSLPYFVDQT</sequence>
<dbReference type="InterPro" id="IPR002035">
    <property type="entry name" value="VWF_A"/>
</dbReference>
<dbReference type="InterPro" id="IPR036465">
    <property type="entry name" value="vWFA_dom_sf"/>
</dbReference>
<dbReference type="SUPFAM" id="SSF53300">
    <property type="entry name" value="vWA-like"/>
    <property type="match status" value="1"/>
</dbReference>
<accession>Q7X318</accession>
<keyword evidence="1" id="KW-0812">Transmembrane</keyword>
<dbReference type="EMBL" id="AY281354">
    <property type="protein sequence ID" value="AAP58546.1"/>
    <property type="molecule type" value="Genomic_DNA"/>
</dbReference>
<evidence type="ECO:0000256" key="1">
    <source>
        <dbReference type="SAM" id="Phobius"/>
    </source>
</evidence>
<dbReference type="Gene3D" id="3.40.50.410">
    <property type="entry name" value="von Willebrand factor, type A domain"/>
    <property type="match status" value="1"/>
</dbReference>
<feature type="transmembrane region" description="Helical" evidence="1">
    <location>
        <begin position="54"/>
        <end position="73"/>
    </location>
</feature>
<dbReference type="PANTHER" id="PTHR37947">
    <property type="entry name" value="BLL2462 PROTEIN"/>
    <property type="match status" value="1"/>
</dbReference>